<dbReference type="SUPFAM" id="SSF51445">
    <property type="entry name" value="(Trans)glycosidases"/>
    <property type="match status" value="1"/>
</dbReference>
<protein>
    <submittedName>
        <fullName evidence="1">CAZy families CBM48|GH13 protein</fullName>
    </submittedName>
</protein>
<name>A0A060BNB6_9BURK</name>
<dbReference type="AlphaFoldDB" id="A0A060BNB6"/>
<reference evidence="1" key="1">
    <citation type="journal article" date="2013" name="Environ. Microbiol.">
        <title>Seasonally variable intestinal metagenomes of the red palm weevil (Rhynchophorus ferrugineus).</title>
        <authorList>
            <person name="Jia S."/>
            <person name="Zhang X."/>
            <person name="Zhang G."/>
            <person name="Yin A."/>
            <person name="Zhang S."/>
            <person name="Li F."/>
            <person name="Wang L."/>
            <person name="Zhao D."/>
            <person name="Yun Q."/>
            <person name="Tala"/>
            <person name="Wang J."/>
            <person name="Sun G."/>
            <person name="Baabdullah M."/>
            <person name="Yu X."/>
            <person name="Hu S."/>
            <person name="Al-Mssallem I.S."/>
            <person name="Yu J."/>
        </authorList>
    </citation>
    <scope>NUCLEOTIDE SEQUENCE</scope>
</reference>
<feature type="non-terminal residue" evidence="1">
    <location>
        <position position="150"/>
    </location>
</feature>
<dbReference type="PANTHER" id="PTHR43002">
    <property type="entry name" value="GLYCOGEN DEBRANCHING ENZYME"/>
    <property type="match status" value="1"/>
</dbReference>
<proteinExistence type="predicted"/>
<accession>A0A060BNB6</accession>
<evidence type="ECO:0000313" key="1">
    <source>
        <dbReference type="EMBL" id="AIA84102.1"/>
    </source>
</evidence>
<dbReference type="SUPFAM" id="SSF51011">
    <property type="entry name" value="Glycosyl hydrolase domain"/>
    <property type="match status" value="1"/>
</dbReference>
<dbReference type="InterPro" id="IPR017853">
    <property type="entry name" value="GH"/>
</dbReference>
<dbReference type="Gene3D" id="2.60.40.1180">
    <property type="entry name" value="Golgi alpha-mannosidase II"/>
    <property type="match status" value="1"/>
</dbReference>
<feature type="non-terminal residue" evidence="1">
    <location>
        <position position="1"/>
    </location>
</feature>
<dbReference type="EMBL" id="KF116854">
    <property type="protein sequence ID" value="AIA84102.1"/>
    <property type="molecule type" value="Genomic_DNA"/>
</dbReference>
<dbReference type="Gene3D" id="3.20.20.80">
    <property type="entry name" value="Glycosidases"/>
    <property type="match status" value="1"/>
</dbReference>
<dbReference type="InterPro" id="IPR013780">
    <property type="entry name" value="Glyco_hydro_b"/>
</dbReference>
<sequence>QGNNNAYCQDNEISWLDWEKIDADLLAFVRRLIALRRNRPGLRRERFLHGSDARWLDEHGRPMTSRQWHEPQRRFLALRLDGAEPLLLLLNAGTEPVAFPVDTAAWELLLDTAGSIEAAAPGSVQLWRLAGPPQGLIGGATDAAREAGPS</sequence>
<organism evidence="1">
    <name type="scientific">uncultured Burkholderia sp</name>
    <dbReference type="NCBI Taxonomy" id="188058"/>
    <lineage>
        <taxon>Bacteria</taxon>
        <taxon>Pseudomonadati</taxon>
        <taxon>Pseudomonadota</taxon>
        <taxon>Betaproteobacteria</taxon>
        <taxon>Burkholderiales</taxon>
        <taxon>Burkholderiaceae</taxon>
        <taxon>Burkholderia</taxon>
        <taxon>environmental samples</taxon>
    </lineage>
</organism>